<comment type="caution">
    <text evidence="2">The sequence shown here is derived from an EMBL/GenBank/DDBJ whole genome shotgun (WGS) entry which is preliminary data.</text>
</comment>
<protein>
    <submittedName>
        <fullName evidence="2">Uncharacterized protein</fullName>
    </submittedName>
</protein>
<sequence>MDRPKSSWFQPFGQASAPERGTNLLAWTFPSIEVPIVKRGEVDQVLQETEMDITTLLIIILVLILLGGGWYGRGRWY</sequence>
<gene>
    <name evidence="2" type="ORF">ATY31_11005</name>
</gene>
<dbReference type="Proteomes" id="UP000237511">
    <property type="component" value="Unassembled WGS sequence"/>
</dbReference>
<feature type="transmembrane region" description="Helical" evidence="1">
    <location>
        <begin position="53"/>
        <end position="72"/>
    </location>
</feature>
<evidence type="ECO:0000256" key="1">
    <source>
        <dbReference type="SAM" id="Phobius"/>
    </source>
</evidence>
<keyword evidence="1" id="KW-1133">Transmembrane helix</keyword>
<organism evidence="2 3">
    <name type="scientific">Sinorhizobium americanum</name>
    <dbReference type="NCBI Taxonomy" id="194963"/>
    <lineage>
        <taxon>Bacteria</taxon>
        <taxon>Pseudomonadati</taxon>
        <taxon>Pseudomonadota</taxon>
        <taxon>Alphaproteobacteria</taxon>
        <taxon>Hyphomicrobiales</taxon>
        <taxon>Rhizobiaceae</taxon>
        <taxon>Sinorhizobium/Ensifer group</taxon>
        <taxon>Sinorhizobium</taxon>
    </lineage>
</organism>
<evidence type="ECO:0000313" key="2">
    <source>
        <dbReference type="EMBL" id="POH33299.1"/>
    </source>
</evidence>
<evidence type="ECO:0000313" key="3">
    <source>
        <dbReference type="Proteomes" id="UP000237511"/>
    </source>
</evidence>
<accession>A0A2S3YQ93</accession>
<keyword evidence="1" id="KW-0812">Transmembrane</keyword>
<dbReference type="AlphaFoldDB" id="A0A2S3YQ93"/>
<reference evidence="2 3" key="1">
    <citation type="journal article" date="2014" name="Syst. Appl. Microbiol.">
        <title>Microsymbionts of Phaseolus vulgaris in acid and alkaline soils of Mexico.</title>
        <authorList>
            <person name="Verastegui-Valdes M.M."/>
            <person name="Zhang Y.J."/>
            <person name="Rivera-Orduna F.N."/>
            <person name="Cheng H.P."/>
            <person name="Sui X.H."/>
            <person name="Wang E.T."/>
        </authorList>
    </citation>
    <scope>NUCLEOTIDE SEQUENCE [LARGE SCALE GENOMIC DNA]</scope>
    <source>
        <strain evidence="2 3">FG01</strain>
    </source>
</reference>
<keyword evidence="1" id="KW-0472">Membrane</keyword>
<name>A0A2S3YQ93_9HYPH</name>
<dbReference type="EMBL" id="LODU01000021">
    <property type="protein sequence ID" value="POH33299.1"/>
    <property type="molecule type" value="Genomic_DNA"/>
</dbReference>
<proteinExistence type="predicted"/>